<dbReference type="InterPro" id="IPR051167">
    <property type="entry name" value="Prolyl_oligopep/macrocyclase"/>
</dbReference>
<feature type="domain" description="Peptidase S9A N-terminal" evidence="6">
    <location>
        <begin position="39"/>
        <end position="437"/>
    </location>
</feature>
<dbReference type="OrthoDB" id="9801421at2"/>
<dbReference type="Pfam" id="PF02897">
    <property type="entry name" value="Peptidase_S9_N"/>
    <property type="match status" value="1"/>
</dbReference>
<evidence type="ECO:0000256" key="1">
    <source>
        <dbReference type="ARBA" id="ARBA00022670"/>
    </source>
</evidence>
<dbReference type="GO" id="GO:0005829">
    <property type="term" value="C:cytosol"/>
    <property type="evidence" value="ECO:0007669"/>
    <property type="project" value="TreeGrafter"/>
</dbReference>
<dbReference type="InParanoid" id="A0A2G4YPS0"/>
<keyword evidence="8" id="KW-1185">Reference proteome</keyword>
<dbReference type="PANTHER" id="PTHR42881">
    <property type="entry name" value="PROLYL ENDOPEPTIDASE"/>
    <property type="match status" value="1"/>
</dbReference>
<sequence length="709" mass="79073">MGSLRWVGAVAAAVVTFSGTSISTVTAEQVESNDIDQSLLWLEEVEGEKALDWVRTQNAATLAKLTKDPMFSGFKQQAYDILTAADRITSGTLRGGYVYNFWRDKTHVRGIWRRATVESYKAGAAEWDTLLDVDALAKAEDKNWVYKGASCLAPDYTRCLIDLSPGGTDATTYREFDVTAKAFVDGGFQVPLAKTNLGWEDQDTLLIGTDWGPDDQGVSAMNSSGYPRIMKRWKRGTPLADATTVLETGHEETFSFPFSFDRPEGKAVFVMRGHDFYHATYYLVDGNGQLQELPLPKKIGVSGMFKGQILVILKEDWRGHNKGGLVSFDLQAFRDSGEIATLTPVFDPGLAGTIENVVVTKDKVYTVGLEHVSSRIREFSLDKGVWQGRKIDFGGEDVFSIKSASGSSNDMLMARDGLLTPPSLYFVNFVAGEEVKLQSLPPRFDTKDLKLEKRFAISKDGTKIPYFIVYKDGAKLDKSTPVLQYGYGGFEISILPHYSGLRGKLWLEKGGAYVIANIRGGGEYGPRWHQAALLENRQRAYEDFFAVAEEVQNSGLSSPEHYGIDGRSNGGLLMGVSFTQRPDLFNAVICGVPLLDMKRYNKLLAGASWMAEYGNPDTDDWDFIQKYSPLQNLKKDMDYPTVYFFTSTKDDRVHPGHARKMAAKMAAYGHPFYYYENIEGGHKGNANYDQEATMRALEYVYLWRQLGQN</sequence>
<dbReference type="InterPro" id="IPR029058">
    <property type="entry name" value="AB_hydrolase_fold"/>
</dbReference>
<dbReference type="EMBL" id="PDEM01000024">
    <property type="protein sequence ID" value="PHZ84324.1"/>
    <property type="molecule type" value="Genomic_DNA"/>
</dbReference>
<keyword evidence="3" id="KW-0720">Serine protease</keyword>
<proteinExistence type="predicted"/>
<dbReference type="PRINTS" id="PR00862">
    <property type="entry name" value="PROLIGOPTASE"/>
</dbReference>
<feature type="signal peptide" evidence="4">
    <location>
        <begin position="1"/>
        <end position="27"/>
    </location>
</feature>
<reference evidence="7 8" key="1">
    <citation type="submission" date="2017-10" db="EMBL/GenBank/DDBJ databases">
        <title>Frigbacter circumglobatus gen. nov. sp. nov., isolated from sediment cultured in situ.</title>
        <authorList>
            <person name="Zhao Z."/>
        </authorList>
    </citation>
    <scope>NUCLEOTIDE SEQUENCE [LARGE SCALE GENOMIC DNA]</scope>
    <source>
        <strain evidence="7 8">ZYL</strain>
    </source>
</reference>
<evidence type="ECO:0000259" key="6">
    <source>
        <dbReference type="Pfam" id="PF02897"/>
    </source>
</evidence>
<name>A0A2G4YPS0_9PROT</name>
<protein>
    <submittedName>
        <fullName evidence="7">S9 family peptidase</fullName>
    </submittedName>
</protein>
<dbReference type="SUPFAM" id="SSF53474">
    <property type="entry name" value="alpha/beta-Hydrolases"/>
    <property type="match status" value="1"/>
</dbReference>
<keyword evidence="1" id="KW-0645">Protease</keyword>
<dbReference type="InterPro" id="IPR002470">
    <property type="entry name" value="Peptidase_S9A"/>
</dbReference>
<evidence type="ECO:0000313" key="8">
    <source>
        <dbReference type="Proteomes" id="UP000229730"/>
    </source>
</evidence>
<dbReference type="SUPFAM" id="SSF50993">
    <property type="entry name" value="Peptidase/esterase 'gauge' domain"/>
    <property type="match status" value="1"/>
</dbReference>
<dbReference type="Gene3D" id="3.40.50.1820">
    <property type="entry name" value="alpha/beta hydrolase"/>
    <property type="match status" value="1"/>
</dbReference>
<dbReference type="InterPro" id="IPR023302">
    <property type="entry name" value="Pept_S9A_N"/>
</dbReference>
<gene>
    <name evidence="7" type="ORF">CRD36_10930</name>
</gene>
<feature type="chain" id="PRO_5013814718" evidence="4">
    <location>
        <begin position="28"/>
        <end position="709"/>
    </location>
</feature>
<accession>A0A2G4YPS0</accession>
<evidence type="ECO:0000313" key="7">
    <source>
        <dbReference type="EMBL" id="PHZ84324.1"/>
    </source>
</evidence>
<feature type="domain" description="Peptidase S9 prolyl oligopeptidase catalytic" evidence="5">
    <location>
        <begin position="501"/>
        <end position="707"/>
    </location>
</feature>
<keyword evidence="4" id="KW-0732">Signal</keyword>
<dbReference type="AlphaFoldDB" id="A0A2G4YPS0"/>
<dbReference type="InterPro" id="IPR001375">
    <property type="entry name" value="Peptidase_S9_cat"/>
</dbReference>
<dbReference type="RefSeq" id="WP_099473157.1">
    <property type="nucleotide sequence ID" value="NZ_CP041025.1"/>
</dbReference>
<evidence type="ECO:0000256" key="2">
    <source>
        <dbReference type="ARBA" id="ARBA00022801"/>
    </source>
</evidence>
<dbReference type="GO" id="GO:0006508">
    <property type="term" value="P:proteolysis"/>
    <property type="evidence" value="ECO:0007669"/>
    <property type="project" value="UniProtKB-KW"/>
</dbReference>
<dbReference type="Proteomes" id="UP000229730">
    <property type="component" value="Unassembled WGS sequence"/>
</dbReference>
<dbReference type="GO" id="GO:0004252">
    <property type="term" value="F:serine-type endopeptidase activity"/>
    <property type="evidence" value="ECO:0007669"/>
    <property type="project" value="InterPro"/>
</dbReference>
<dbReference type="GO" id="GO:0070012">
    <property type="term" value="F:oligopeptidase activity"/>
    <property type="evidence" value="ECO:0007669"/>
    <property type="project" value="TreeGrafter"/>
</dbReference>
<keyword evidence="2" id="KW-0378">Hydrolase</keyword>
<dbReference type="PANTHER" id="PTHR42881:SF13">
    <property type="entry name" value="PROLYL ENDOPEPTIDASE"/>
    <property type="match status" value="1"/>
</dbReference>
<evidence type="ECO:0000256" key="3">
    <source>
        <dbReference type="ARBA" id="ARBA00022825"/>
    </source>
</evidence>
<evidence type="ECO:0000256" key="4">
    <source>
        <dbReference type="SAM" id="SignalP"/>
    </source>
</evidence>
<evidence type="ECO:0000259" key="5">
    <source>
        <dbReference type="Pfam" id="PF00326"/>
    </source>
</evidence>
<dbReference type="Pfam" id="PF00326">
    <property type="entry name" value="Peptidase_S9"/>
    <property type="match status" value="1"/>
</dbReference>
<organism evidence="7 8">
    <name type="scientific">Paremcibacter congregatus</name>
    <dbReference type="NCBI Taxonomy" id="2043170"/>
    <lineage>
        <taxon>Bacteria</taxon>
        <taxon>Pseudomonadati</taxon>
        <taxon>Pseudomonadota</taxon>
        <taxon>Alphaproteobacteria</taxon>
        <taxon>Emcibacterales</taxon>
        <taxon>Emcibacteraceae</taxon>
        <taxon>Paremcibacter</taxon>
    </lineage>
</organism>
<comment type="caution">
    <text evidence="7">The sequence shown here is derived from an EMBL/GenBank/DDBJ whole genome shotgun (WGS) entry which is preliminary data.</text>
</comment>
<dbReference type="Gene3D" id="2.130.10.120">
    <property type="entry name" value="Prolyl oligopeptidase, N-terminal domain"/>
    <property type="match status" value="1"/>
</dbReference>